<dbReference type="CDD" id="cd20745">
    <property type="entry name" value="FIX_RhsA_AHH_HNH-like"/>
    <property type="match status" value="1"/>
</dbReference>
<accession>A0A017SZW7</accession>
<evidence type="ECO:0000313" key="3">
    <source>
        <dbReference type="Proteomes" id="UP000019678"/>
    </source>
</evidence>
<proteinExistence type="predicted"/>
<reference evidence="2 3" key="1">
    <citation type="submission" date="2013-05" db="EMBL/GenBank/DDBJ databases">
        <title>Genome assembly of Chondromyces apiculatus DSM 436.</title>
        <authorList>
            <person name="Sharma G."/>
            <person name="Khatri I."/>
            <person name="Kaur C."/>
            <person name="Mayilraj S."/>
            <person name="Subramanian S."/>
        </authorList>
    </citation>
    <scope>NUCLEOTIDE SEQUENCE [LARGE SCALE GENOMIC DNA]</scope>
    <source>
        <strain evidence="2 3">DSM 436</strain>
    </source>
</reference>
<dbReference type="RefSeq" id="WP_052376359.1">
    <property type="nucleotide sequence ID" value="NZ_ASRX01000059.1"/>
</dbReference>
<gene>
    <name evidence="2" type="ORF">CAP_6715</name>
</gene>
<dbReference type="STRING" id="1192034.CAP_6715"/>
<feature type="region of interest" description="Disordered" evidence="1">
    <location>
        <begin position="275"/>
        <end position="327"/>
    </location>
</feature>
<dbReference type="eggNOG" id="COG3064">
    <property type="taxonomic scope" value="Bacteria"/>
</dbReference>
<dbReference type="Pfam" id="PF13665">
    <property type="entry name" value="Tox-PAAR-like"/>
    <property type="match status" value="1"/>
</dbReference>
<sequence length="368" mass="38396">MADNEGLRVTGEAIVLSTTPDVCRTPPTMAPVPYQILGRFSDGIRHATTVCMTGEAVMTMDSRLTTVYGDEAGVGGGVISGVNKGYCKPVTHSTTVTVEGHHVTYHTSIYEMNCDGPDGVGNTRGRVVFVENVDCVKIGPLGEIEGETSPTPEPETKEEESWWEKGLSAVHTMLDVVGLVPGLGEIADGVNAVIHGVEAAGYAIAGNQAKAAENALMGTLSVAAMLPIGGQAATAGKFAIKAGKEVVEEAGEKVVKEGVEAAAEKLEKEIGEKALKPSGGKAPASGVQVTGAADKVPKPGVSGKGGSKDVPSWARGNRPTVEESGKDFARRLMDEKYGKGGWSDTGPSSEFNQIKKWGDRAFEMPKDK</sequence>
<comment type="caution">
    <text evidence="2">The sequence shown here is derived from an EMBL/GenBank/DDBJ whole genome shotgun (WGS) entry which is preliminary data.</text>
</comment>
<dbReference type="OrthoDB" id="5526711at2"/>
<keyword evidence="3" id="KW-1185">Reference proteome</keyword>
<evidence type="ECO:0000313" key="2">
    <source>
        <dbReference type="EMBL" id="EYF02508.1"/>
    </source>
</evidence>
<evidence type="ECO:0000256" key="1">
    <source>
        <dbReference type="SAM" id="MobiDB-lite"/>
    </source>
</evidence>
<organism evidence="2 3">
    <name type="scientific">Chondromyces apiculatus DSM 436</name>
    <dbReference type="NCBI Taxonomy" id="1192034"/>
    <lineage>
        <taxon>Bacteria</taxon>
        <taxon>Pseudomonadati</taxon>
        <taxon>Myxococcota</taxon>
        <taxon>Polyangia</taxon>
        <taxon>Polyangiales</taxon>
        <taxon>Polyangiaceae</taxon>
        <taxon>Chondromyces</taxon>
    </lineage>
</organism>
<name>A0A017SZW7_9BACT</name>
<protein>
    <submittedName>
        <fullName evidence="2">Uncharacterized protein</fullName>
    </submittedName>
</protein>
<dbReference type="AlphaFoldDB" id="A0A017SZW7"/>
<dbReference type="EMBL" id="ASRX01000059">
    <property type="protein sequence ID" value="EYF02508.1"/>
    <property type="molecule type" value="Genomic_DNA"/>
</dbReference>
<dbReference type="Proteomes" id="UP000019678">
    <property type="component" value="Unassembled WGS sequence"/>
</dbReference>